<dbReference type="EMBL" id="SMKA01000013">
    <property type="protein sequence ID" value="TDC33548.1"/>
    <property type="molecule type" value="Genomic_DNA"/>
</dbReference>
<dbReference type="OrthoDB" id="2356897at2"/>
<comment type="similarity">
    <text evidence="1">Belongs to the peptidase S16 family.</text>
</comment>
<evidence type="ECO:0000313" key="5">
    <source>
        <dbReference type="Proteomes" id="UP000295075"/>
    </source>
</evidence>
<dbReference type="GO" id="GO:0005524">
    <property type="term" value="F:ATP binding"/>
    <property type="evidence" value="ECO:0007669"/>
    <property type="project" value="InterPro"/>
</dbReference>
<dbReference type="InterPro" id="IPR001478">
    <property type="entry name" value="PDZ"/>
</dbReference>
<feature type="active site" evidence="1">
    <location>
        <position position="240"/>
    </location>
</feature>
<keyword evidence="1" id="KW-0720">Serine protease</keyword>
<dbReference type="GO" id="GO:0004176">
    <property type="term" value="F:ATP-dependent peptidase activity"/>
    <property type="evidence" value="ECO:0007669"/>
    <property type="project" value="UniProtKB-UniRule"/>
</dbReference>
<dbReference type="SUPFAM" id="SSF50156">
    <property type="entry name" value="PDZ domain-like"/>
    <property type="match status" value="1"/>
</dbReference>
<evidence type="ECO:0000259" key="3">
    <source>
        <dbReference type="PROSITE" id="PS51786"/>
    </source>
</evidence>
<dbReference type="GO" id="GO:0030163">
    <property type="term" value="P:protein catabolic process"/>
    <property type="evidence" value="ECO:0007669"/>
    <property type="project" value="InterPro"/>
</dbReference>
<dbReference type="Gene3D" id="2.30.42.10">
    <property type="match status" value="1"/>
</dbReference>
<dbReference type="PANTHER" id="PTHR10046">
    <property type="entry name" value="ATP DEPENDENT LON PROTEASE FAMILY MEMBER"/>
    <property type="match status" value="1"/>
</dbReference>
<gene>
    <name evidence="4" type="ORF">E1261_05955</name>
</gene>
<dbReference type="RefSeq" id="WP_132403067.1">
    <property type="nucleotide sequence ID" value="NZ_SMKA01000013.1"/>
</dbReference>
<evidence type="ECO:0000256" key="1">
    <source>
        <dbReference type="PROSITE-ProRule" id="PRU01122"/>
    </source>
</evidence>
<dbReference type="Gene3D" id="3.30.230.10">
    <property type="match status" value="1"/>
</dbReference>
<dbReference type="GO" id="GO:0006508">
    <property type="term" value="P:proteolysis"/>
    <property type="evidence" value="ECO:0007669"/>
    <property type="project" value="UniProtKB-KW"/>
</dbReference>
<comment type="catalytic activity">
    <reaction evidence="1">
        <text>Hydrolysis of proteins in presence of ATP.</text>
        <dbReference type="EC" id="3.4.21.53"/>
    </reaction>
</comment>
<dbReference type="SUPFAM" id="SSF54211">
    <property type="entry name" value="Ribosomal protein S5 domain 2-like"/>
    <property type="match status" value="1"/>
</dbReference>
<organism evidence="4 5">
    <name type="scientific">Kribbella albertanoniae</name>
    <dbReference type="NCBI Taxonomy" id="1266829"/>
    <lineage>
        <taxon>Bacteria</taxon>
        <taxon>Bacillati</taxon>
        <taxon>Actinomycetota</taxon>
        <taxon>Actinomycetes</taxon>
        <taxon>Propionibacteriales</taxon>
        <taxon>Kribbellaceae</taxon>
        <taxon>Kribbella</taxon>
    </lineage>
</organism>
<proteinExistence type="inferred from homology"/>
<dbReference type="GO" id="GO:0004252">
    <property type="term" value="F:serine-type endopeptidase activity"/>
    <property type="evidence" value="ECO:0007669"/>
    <property type="project" value="UniProtKB-UniRule"/>
</dbReference>
<evidence type="ECO:0000313" key="4">
    <source>
        <dbReference type="EMBL" id="TDC33548.1"/>
    </source>
</evidence>
<feature type="domain" description="PDZ" evidence="2">
    <location>
        <begin position="141"/>
        <end position="195"/>
    </location>
</feature>
<keyword evidence="5" id="KW-1185">Reference proteome</keyword>
<dbReference type="InterPro" id="IPR008269">
    <property type="entry name" value="Lon_proteolytic"/>
</dbReference>
<dbReference type="CDD" id="cd06779">
    <property type="entry name" value="cpPDZ_Deg_HtrA-like"/>
    <property type="match status" value="1"/>
</dbReference>
<dbReference type="SMART" id="SM00228">
    <property type="entry name" value="PDZ"/>
    <property type="match status" value="1"/>
</dbReference>
<dbReference type="AlphaFoldDB" id="A0A4R4QDL1"/>
<dbReference type="EC" id="3.4.21.53" evidence="1"/>
<evidence type="ECO:0000259" key="2">
    <source>
        <dbReference type="PROSITE" id="PS50106"/>
    </source>
</evidence>
<accession>A0A4R4QDL1</accession>
<dbReference type="InterPro" id="IPR036034">
    <property type="entry name" value="PDZ_sf"/>
</dbReference>
<protein>
    <recommendedName>
        <fullName evidence="1">endopeptidase La</fullName>
        <ecNumber evidence="1">3.4.21.53</ecNumber>
    </recommendedName>
</protein>
<name>A0A4R4QDL1_9ACTN</name>
<feature type="domain" description="Lon proteolytic" evidence="3">
    <location>
        <begin position="235"/>
        <end position="333"/>
    </location>
</feature>
<dbReference type="PROSITE" id="PS50106">
    <property type="entry name" value="PDZ"/>
    <property type="match status" value="1"/>
</dbReference>
<comment type="caution">
    <text evidence="4">The sequence shown here is derived from an EMBL/GenBank/DDBJ whole genome shotgun (WGS) entry which is preliminary data.</text>
</comment>
<dbReference type="Pfam" id="PF13180">
    <property type="entry name" value="PDZ_2"/>
    <property type="match status" value="1"/>
</dbReference>
<dbReference type="Pfam" id="PF05362">
    <property type="entry name" value="Lon_C"/>
    <property type="match status" value="1"/>
</dbReference>
<dbReference type="InterPro" id="IPR020568">
    <property type="entry name" value="Ribosomal_Su5_D2-typ_SF"/>
</dbReference>
<keyword evidence="1" id="KW-0645">Protease</keyword>
<keyword evidence="1" id="KW-0378">Hydrolase</keyword>
<reference evidence="4 5" key="1">
    <citation type="submission" date="2019-03" db="EMBL/GenBank/DDBJ databases">
        <title>Draft genome sequences of novel Actinobacteria.</title>
        <authorList>
            <person name="Sahin N."/>
            <person name="Ay H."/>
            <person name="Saygin H."/>
        </authorList>
    </citation>
    <scope>NUCLEOTIDE SEQUENCE [LARGE SCALE GENOMIC DNA]</scope>
    <source>
        <strain evidence="4 5">JCM 30547</strain>
    </source>
</reference>
<dbReference type="PROSITE" id="PS51786">
    <property type="entry name" value="LON_PROTEOLYTIC"/>
    <property type="match status" value="1"/>
</dbReference>
<dbReference type="InterPro" id="IPR027065">
    <property type="entry name" value="Lon_Prtase"/>
</dbReference>
<sequence length="345" mass="35782">MTRRTATLVTSIVVLVLSLGLLTAFPVPFVSFSPGPVKDTLGMSKNKPVIEITGYDTFPTTGQLDLTTVSVTSPDRELTLPQAMRNWLDPHHDLFPRDIIYPPDQSADEVEEQNTAEMTGSQDSAVAAALQAAKVPFHTKVATVAKGSPADGKLKPGDIVLQVDGQPMTQIPQVGDAVRKHKVGETVTFLIRRDKKEQTVELKTAATPGEESRPMVGITIGVDSQVKVTVNLGQDIGGPSAGTAFALAIYDKLTPGPLLAGKHVAGTGTIDALGQVGAIGGIQQKIAGAKDDGATVFLVPAANCAAALHAGVNGIQLVKMSTLDDAIAGLKAISSGKGDVPGCTP</sequence>
<dbReference type="InterPro" id="IPR014721">
    <property type="entry name" value="Ribsml_uS5_D2-typ_fold_subgr"/>
</dbReference>
<dbReference type="Proteomes" id="UP000295075">
    <property type="component" value="Unassembled WGS sequence"/>
</dbReference>
<feature type="active site" evidence="1">
    <location>
        <position position="285"/>
    </location>
</feature>